<dbReference type="NCBIfam" id="NF005743">
    <property type="entry name" value="PRK07567.1"/>
    <property type="match status" value="1"/>
</dbReference>
<dbReference type="InterPro" id="IPR044992">
    <property type="entry name" value="ChyE-like"/>
</dbReference>
<comment type="caution">
    <text evidence="2">The sequence shown here is derived from an EMBL/GenBank/DDBJ whole genome shotgun (WGS) entry which is preliminary data.</text>
</comment>
<dbReference type="PANTHER" id="PTHR42695:SF5">
    <property type="entry name" value="GLUTAMINE AMIDOTRANSFERASE YLR126C-RELATED"/>
    <property type="match status" value="1"/>
</dbReference>
<name>A0ABS5HLQ5_9RHOB</name>
<reference evidence="2 3" key="1">
    <citation type="journal article" date="2021" name="Arch. Microbiol.">
        <title>Thalassobius aquimarinus sp. nov., isolated from the Sea of Japan seashore.</title>
        <authorList>
            <person name="Kurilenko V.V."/>
            <person name="Romanenko L.A."/>
            <person name="Chernysheva N.Y."/>
            <person name="Velansky P.V."/>
            <person name="Tekutyeva L.A."/>
            <person name="Isaeva M.P."/>
            <person name="Mikhailov V.V."/>
        </authorList>
    </citation>
    <scope>NUCLEOTIDE SEQUENCE [LARGE SCALE GENOMIC DNA]</scope>
    <source>
        <strain evidence="2 3">KMM 8518</strain>
    </source>
</reference>
<dbReference type="InterPro" id="IPR017926">
    <property type="entry name" value="GATASE"/>
</dbReference>
<accession>A0ABS5HLQ5</accession>
<keyword evidence="3" id="KW-1185">Reference proteome</keyword>
<feature type="domain" description="Glutamine amidotransferase" evidence="1">
    <location>
        <begin position="45"/>
        <end position="196"/>
    </location>
</feature>
<organism evidence="2 3">
    <name type="scientific">Thalassovita aquimarina</name>
    <dbReference type="NCBI Taxonomy" id="2785917"/>
    <lineage>
        <taxon>Bacteria</taxon>
        <taxon>Pseudomonadati</taxon>
        <taxon>Pseudomonadota</taxon>
        <taxon>Alphaproteobacteria</taxon>
        <taxon>Rhodobacterales</taxon>
        <taxon>Roseobacteraceae</taxon>
        <taxon>Thalassovita</taxon>
    </lineage>
</organism>
<dbReference type="EMBL" id="JADMKU010000001">
    <property type="protein sequence ID" value="MBR9649887.1"/>
    <property type="molecule type" value="Genomic_DNA"/>
</dbReference>
<proteinExistence type="predicted"/>
<dbReference type="CDD" id="cd01741">
    <property type="entry name" value="GATase1_1"/>
    <property type="match status" value="1"/>
</dbReference>
<keyword evidence="2" id="KW-0315">Glutamine amidotransferase</keyword>
<dbReference type="RefSeq" id="WP_212699381.1">
    <property type="nucleotide sequence ID" value="NZ_JADMKU010000001.1"/>
</dbReference>
<sequence length="248" mass="27039">MTKPFLILQLRPEDEAADNEYSAFLSKGGIDAAQTHRIRLDQQTLPDLRLSDYAGVIVGGGPGCVSDPAATKDPVEARIEKQILSLMPRITGDDIPFLGCCYGIGILGHHLGAVVSKNRYGEPVGPVECHLTEAGKTDPLLDGVTSAFNAFVGHKEALQHLPEGGVHLLSSDPCPFQMVRYKSNVYATQFHPEADGDVFELRIRLYKDKGYFHPDEAEALIATCRAAHVTQPEIILRNFVTRYAAGQA</sequence>
<dbReference type="InterPro" id="IPR029062">
    <property type="entry name" value="Class_I_gatase-like"/>
</dbReference>
<protein>
    <submittedName>
        <fullName evidence="2">Glutamine amidotransferase</fullName>
    </submittedName>
</protein>
<dbReference type="Proteomes" id="UP001195941">
    <property type="component" value="Unassembled WGS sequence"/>
</dbReference>
<dbReference type="PANTHER" id="PTHR42695">
    <property type="entry name" value="GLUTAMINE AMIDOTRANSFERASE YLR126C-RELATED"/>
    <property type="match status" value="1"/>
</dbReference>
<evidence type="ECO:0000259" key="1">
    <source>
        <dbReference type="Pfam" id="PF00117"/>
    </source>
</evidence>
<dbReference type="SUPFAM" id="SSF52317">
    <property type="entry name" value="Class I glutamine amidotransferase-like"/>
    <property type="match status" value="1"/>
</dbReference>
<evidence type="ECO:0000313" key="2">
    <source>
        <dbReference type="EMBL" id="MBR9649887.1"/>
    </source>
</evidence>
<dbReference type="Pfam" id="PF00117">
    <property type="entry name" value="GATase"/>
    <property type="match status" value="1"/>
</dbReference>
<dbReference type="PROSITE" id="PS51273">
    <property type="entry name" value="GATASE_TYPE_1"/>
    <property type="match status" value="1"/>
</dbReference>
<gene>
    <name evidence="2" type="ORF">IT775_01960</name>
</gene>
<evidence type="ECO:0000313" key="3">
    <source>
        <dbReference type="Proteomes" id="UP001195941"/>
    </source>
</evidence>
<dbReference type="Gene3D" id="3.40.50.880">
    <property type="match status" value="1"/>
</dbReference>